<dbReference type="Gene3D" id="3.40.50.300">
    <property type="entry name" value="P-loop containing nucleotide triphosphate hydrolases"/>
    <property type="match status" value="1"/>
</dbReference>
<dbReference type="STRING" id="63057.A0A2P5E8M0"/>
<feature type="domain" description="NB-ARC" evidence="2">
    <location>
        <begin position="189"/>
        <end position="348"/>
    </location>
</feature>
<dbReference type="GO" id="GO:0043531">
    <property type="term" value="F:ADP binding"/>
    <property type="evidence" value="ECO:0007669"/>
    <property type="project" value="InterPro"/>
</dbReference>
<dbReference type="SUPFAM" id="SSF52540">
    <property type="entry name" value="P-loop containing nucleoside triphosphate hydrolases"/>
    <property type="match status" value="1"/>
</dbReference>
<evidence type="ECO:0000313" key="3">
    <source>
        <dbReference type="EMBL" id="PON81881.1"/>
    </source>
</evidence>
<dbReference type="GO" id="GO:0006952">
    <property type="term" value="P:defense response"/>
    <property type="evidence" value="ECO:0007669"/>
    <property type="project" value="UniProtKB-KW"/>
</dbReference>
<dbReference type="AlphaFoldDB" id="A0A2P5E8M0"/>
<organism evidence="3 4">
    <name type="scientific">Trema orientale</name>
    <name type="common">Charcoal tree</name>
    <name type="synonym">Celtis orientalis</name>
    <dbReference type="NCBI Taxonomy" id="63057"/>
    <lineage>
        <taxon>Eukaryota</taxon>
        <taxon>Viridiplantae</taxon>
        <taxon>Streptophyta</taxon>
        <taxon>Embryophyta</taxon>
        <taxon>Tracheophyta</taxon>
        <taxon>Spermatophyta</taxon>
        <taxon>Magnoliopsida</taxon>
        <taxon>eudicotyledons</taxon>
        <taxon>Gunneridae</taxon>
        <taxon>Pentapetalae</taxon>
        <taxon>rosids</taxon>
        <taxon>fabids</taxon>
        <taxon>Rosales</taxon>
        <taxon>Cannabaceae</taxon>
        <taxon>Trema</taxon>
    </lineage>
</organism>
<protein>
    <submittedName>
        <fullName evidence="3">NB-ARC domain containing protein</fullName>
    </submittedName>
</protein>
<proteinExistence type="predicted"/>
<name>A0A2P5E8M0_TREOI</name>
<evidence type="ECO:0000313" key="4">
    <source>
        <dbReference type="Proteomes" id="UP000237000"/>
    </source>
</evidence>
<dbReference type="PRINTS" id="PR00364">
    <property type="entry name" value="DISEASERSIST"/>
</dbReference>
<dbReference type="PANTHER" id="PTHR36766:SF30">
    <property type="entry name" value="TIR-NBS TYPE DISEASE RESISTANCE PROTEIN-RELATED"/>
    <property type="match status" value="1"/>
</dbReference>
<dbReference type="InterPro" id="IPR027417">
    <property type="entry name" value="P-loop_NTPase"/>
</dbReference>
<comment type="caution">
    <text evidence="3">The sequence shown here is derived from an EMBL/GenBank/DDBJ whole genome shotgun (WGS) entry which is preliminary data.</text>
</comment>
<dbReference type="PANTHER" id="PTHR36766">
    <property type="entry name" value="PLANT BROAD-SPECTRUM MILDEW RESISTANCE PROTEIN RPW8"/>
    <property type="match status" value="1"/>
</dbReference>
<dbReference type="Pfam" id="PF00931">
    <property type="entry name" value="NB-ARC"/>
    <property type="match status" value="1"/>
</dbReference>
<reference evidence="4" key="1">
    <citation type="submission" date="2016-06" db="EMBL/GenBank/DDBJ databases">
        <title>Parallel loss of symbiosis genes in relatives of nitrogen-fixing non-legume Parasponia.</title>
        <authorList>
            <person name="Van Velzen R."/>
            <person name="Holmer R."/>
            <person name="Bu F."/>
            <person name="Rutten L."/>
            <person name="Van Zeijl A."/>
            <person name="Liu W."/>
            <person name="Santuari L."/>
            <person name="Cao Q."/>
            <person name="Sharma T."/>
            <person name="Shen D."/>
            <person name="Roswanjaya Y."/>
            <person name="Wardhani T."/>
            <person name="Kalhor M.S."/>
            <person name="Jansen J."/>
            <person name="Van den Hoogen J."/>
            <person name="Gungor B."/>
            <person name="Hartog M."/>
            <person name="Hontelez J."/>
            <person name="Verver J."/>
            <person name="Yang W.-C."/>
            <person name="Schijlen E."/>
            <person name="Repin R."/>
            <person name="Schilthuizen M."/>
            <person name="Schranz E."/>
            <person name="Heidstra R."/>
            <person name="Miyata K."/>
            <person name="Fedorova E."/>
            <person name="Kohlen W."/>
            <person name="Bisseling T."/>
            <person name="Smit S."/>
            <person name="Geurts R."/>
        </authorList>
    </citation>
    <scope>NUCLEOTIDE SEQUENCE [LARGE SCALE GENOMIC DNA]</scope>
    <source>
        <strain evidence="4">cv. RG33-2</strain>
    </source>
</reference>
<evidence type="ECO:0000256" key="1">
    <source>
        <dbReference type="ARBA" id="ARBA00022821"/>
    </source>
</evidence>
<keyword evidence="4" id="KW-1185">Reference proteome</keyword>
<accession>A0A2P5E8M0</accession>
<sequence>MAADASAAVSLVRECANLWFQYRNGAFSDEIRRRQFDTAKRQLQIMQACTTTTSSTIEGGCEEGSAAHLLLSKVKEATNDLEDVVFKVIWLEEAWGMTGGSISQLKYIIHKLFLSRMEHSGVRAEMQGITAKFSEIILLQAAPPTSGRFNVEGASTSFNQRRRLEAMQTSPPVSDHPILGLEGDIGILVGNLKSEGCTSRVVCVWGEGGRGKSALAGEIFKHDEVEDHFESFAWVSPPEHSEAVDIFGEILFRLDGTKSDNMRQEEVEEKLYEVLKQSKCLVVLNDVWGFSTETCGFLKKAFKEEDNSRSKLLITTRKRNVAQQVDEGCFVIQPSYLDRNNSLVLVKACLIKSGTGATFSLYPSISLILLFPF</sequence>
<dbReference type="OrthoDB" id="10302215at2759"/>
<evidence type="ECO:0000259" key="2">
    <source>
        <dbReference type="Pfam" id="PF00931"/>
    </source>
</evidence>
<dbReference type="Proteomes" id="UP000237000">
    <property type="component" value="Unassembled WGS sequence"/>
</dbReference>
<dbReference type="InterPro" id="IPR002182">
    <property type="entry name" value="NB-ARC"/>
</dbReference>
<dbReference type="InParanoid" id="A0A2P5E8M0"/>
<keyword evidence="1" id="KW-0611">Plant defense</keyword>
<dbReference type="EMBL" id="JXTC01000206">
    <property type="protein sequence ID" value="PON81881.1"/>
    <property type="molecule type" value="Genomic_DNA"/>
</dbReference>
<gene>
    <name evidence="3" type="ORF">TorRG33x02_223020</name>
</gene>